<reference evidence="1 2" key="1">
    <citation type="journal article" date="2018" name="Front. Plant Sci.">
        <title>Red Clover (Trifolium pratense) and Zigzag Clover (T. medium) - A Picture of Genomic Similarities and Differences.</title>
        <authorList>
            <person name="Dluhosova J."/>
            <person name="Istvanek J."/>
            <person name="Nedelnik J."/>
            <person name="Repkova J."/>
        </authorList>
    </citation>
    <scope>NUCLEOTIDE SEQUENCE [LARGE SCALE GENOMIC DNA]</scope>
    <source>
        <strain evidence="2">cv. 10/8</strain>
        <tissue evidence="1">Leaf</tissue>
    </source>
</reference>
<comment type="caution">
    <text evidence="1">The sequence shown here is derived from an EMBL/GenBank/DDBJ whole genome shotgun (WGS) entry which is preliminary data.</text>
</comment>
<organism evidence="1 2">
    <name type="scientific">Trifolium medium</name>
    <dbReference type="NCBI Taxonomy" id="97028"/>
    <lineage>
        <taxon>Eukaryota</taxon>
        <taxon>Viridiplantae</taxon>
        <taxon>Streptophyta</taxon>
        <taxon>Embryophyta</taxon>
        <taxon>Tracheophyta</taxon>
        <taxon>Spermatophyta</taxon>
        <taxon>Magnoliopsida</taxon>
        <taxon>eudicotyledons</taxon>
        <taxon>Gunneridae</taxon>
        <taxon>Pentapetalae</taxon>
        <taxon>rosids</taxon>
        <taxon>fabids</taxon>
        <taxon>Fabales</taxon>
        <taxon>Fabaceae</taxon>
        <taxon>Papilionoideae</taxon>
        <taxon>50 kb inversion clade</taxon>
        <taxon>NPAAA clade</taxon>
        <taxon>Hologalegina</taxon>
        <taxon>IRL clade</taxon>
        <taxon>Trifolieae</taxon>
        <taxon>Trifolium</taxon>
    </lineage>
</organism>
<dbReference type="EMBL" id="LXQA010995637">
    <property type="protein sequence ID" value="MCI80437.1"/>
    <property type="molecule type" value="Genomic_DNA"/>
</dbReference>
<evidence type="ECO:0000313" key="2">
    <source>
        <dbReference type="Proteomes" id="UP000265520"/>
    </source>
</evidence>
<keyword evidence="2" id="KW-1185">Reference proteome</keyword>
<sequence>AGGQVEILSAGGALK</sequence>
<evidence type="ECO:0000313" key="1">
    <source>
        <dbReference type="EMBL" id="MCI80437.1"/>
    </source>
</evidence>
<name>A0A392UX59_9FABA</name>
<proteinExistence type="predicted"/>
<feature type="non-terminal residue" evidence="1">
    <location>
        <position position="1"/>
    </location>
</feature>
<dbReference type="Proteomes" id="UP000265520">
    <property type="component" value="Unassembled WGS sequence"/>
</dbReference>
<accession>A0A392UX59</accession>
<protein>
    <submittedName>
        <fullName evidence="1">Uncharacterized protein</fullName>
    </submittedName>
</protein>